<accession>A0A1H5WPK9</accession>
<dbReference type="InterPro" id="IPR008928">
    <property type="entry name" value="6-hairpin_glycosidase_sf"/>
</dbReference>
<dbReference type="InterPro" id="IPR011613">
    <property type="entry name" value="GH15-like"/>
</dbReference>
<proteinExistence type="predicted"/>
<keyword evidence="4" id="KW-1185">Reference proteome</keyword>
<feature type="domain" description="Trehalase-like N-terminal" evidence="2">
    <location>
        <begin position="14"/>
        <end position="201"/>
    </location>
</feature>
<organism evidence="3 4">
    <name type="scientific">Bryocella elongata</name>
    <dbReference type="NCBI Taxonomy" id="863522"/>
    <lineage>
        <taxon>Bacteria</taxon>
        <taxon>Pseudomonadati</taxon>
        <taxon>Acidobacteriota</taxon>
        <taxon>Terriglobia</taxon>
        <taxon>Terriglobales</taxon>
        <taxon>Acidobacteriaceae</taxon>
        <taxon>Bryocella</taxon>
    </lineage>
</organism>
<dbReference type="Proteomes" id="UP000236728">
    <property type="component" value="Unassembled WGS sequence"/>
</dbReference>
<dbReference type="EMBL" id="FNVA01000002">
    <property type="protein sequence ID" value="SEG01278.1"/>
    <property type="molecule type" value="Genomic_DNA"/>
</dbReference>
<evidence type="ECO:0000259" key="1">
    <source>
        <dbReference type="Pfam" id="PF00723"/>
    </source>
</evidence>
<dbReference type="InterPro" id="IPR012341">
    <property type="entry name" value="6hp_glycosidase-like_sf"/>
</dbReference>
<reference evidence="3 4" key="1">
    <citation type="submission" date="2016-10" db="EMBL/GenBank/DDBJ databases">
        <authorList>
            <person name="de Groot N.N."/>
        </authorList>
    </citation>
    <scope>NUCLEOTIDE SEQUENCE [LARGE SCALE GENOMIC DNA]</scope>
    <source>
        <strain evidence="3 4">DSM 22489</strain>
    </source>
</reference>
<sequence>MPEWFKKKDTTPLHAVRIEDYAVIGDCETAALVSREGSIDWLCWPSFASSACFAALLGTANNGFWRIRPKGKILETRRRYRPQTMILETTFFTEEGEVCLVDFMPPRGKFSDVVRMVQGVRGKVEMHMDLVLRFDYGLTIPWVTMRDQELVAVAGPNLVVLRSSCADGPVAELRGEAMTTVSDFTLSKERQVCFTMSYGSSVEEVPRAIHLDHALRDTESFWTQWAAVNQYNGPYKDAVERSLMLLKTLTYKPTGGIVAAVTTSLPEGIGGERNWDYRYCWLRDTAFTLLVLLRAGYVEEAVGWRLWLLRAIAGSPDQLQTVYGICGERKLVEWDAAWLRGYEDSRPVRIGNAASEQFQLDVFGEVAVALSRMPEAEDDLRTSSVALQASLVDHLCHIWTEPDEGIWEVRGKRQHFVYSKVMAWVALDRAIKHYKKYDGSGDVKRWRKNRDMLHKEICRKGFSRKLNSFTQAYGSDALDASCLRLVIVGFLPPDDPRIIGTVDAIQKGLMRDGLVQRYDTSKTKDGLRGSEGTFLACSFWLVVALHLIGRQEEARVLFEKLLLLSNDVGLLSEEYDPVERRMLGNFPQALSHIALAHAAFALSGQWTPEPYTGSTT</sequence>
<dbReference type="AlphaFoldDB" id="A0A1H5WPK9"/>
<evidence type="ECO:0000259" key="2">
    <source>
        <dbReference type="Pfam" id="PF19291"/>
    </source>
</evidence>
<dbReference type="Pfam" id="PF19291">
    <property type="entry name" value="TREH_N"/>
    <property type="match status" value="1"/>
</dbReference>
<dbReference type="Pfam" id="PF00723">
    <property type="entry name" value="Glyco_hydro_15"/>
    <property type="match status" value="1"/>
</dbReference>
<dbReference type="InterPro" id="IPR045582">
    <property type="entry name" value="Trehalase-like_N"/>
</dbReference>
<dbReference type="PANTHER" id="PTHR31616">
    <property type="entry name" value="TREHALASE"/>
    <property type="match status" value="1"/>
</dbReference>
<protein>
    <submittedName>
        <fullName evidence="3">Glucoamylase (Glucan-1,4-alpha-glucosidase), GH15 family</fullName>
    </submittedName>
</protein>
<dbReference type="GO" id="GO:0005975">
    <property type="term" value="P:carbohydrate metabolic process"/>
    <property type="evidence" value="ECO:0007669"/>
    <property type="project" value="InterPro"/>
</dbReference>
<dbReference type="Gene3D" id="1.50.10.10">
    <property type="match status" value="1"/>
</dbReference>
<feature type="domain" description="GH15-like" evidence="1">
    <location>
        <begin position="233"/>
        <end position="598"/>
    </location>
</feature>
<gene>
    <name evidence="3" type="ORF">SAMN05421819_1682</name>
</gene>
<evidence type="ECO:0000313" key="4">
    <source>
        <dbReference type="Proteomes" id="UP000236728"/>
    </source>
</evidence>
<name>A0A1H5WPK9_9BACT</name>
<dbReference type="GO" id="GO:0004553">
    <property type="term" value="F:hydrolase activity, hydrolyzing O-glycosyl compounds"/>
    <property type="evidence" value="ECO:0007669"/>
    <property type="project" value="TreeGrafter"/>
</dbReference>
<dbReference type="PANTHER" id="PTHR31616:SF0">
    <property type="entry name" value="GLUCAN 1,4-ALPHA-GLUCOSIDASE"/>
    <property type="match status" value="1"/>
</dbReference>
<dbReference type="SUPFAM" id="SSF48208">
    <property type="entry name" value="Six-hairpin glycosidases"/>
    <property type="match status" value="1"/>
</dbReference>
<evidence type="ECO:0000313" key="3">
    <source>
        <dbReference type="EMBL" id="SEG01278.1"/>
    </source>
</evidence>